<dbReference type="SUPFAM" id="SSF103473">
    <property type="entry name" value="MFS general substrate transporter"/>
    <property type="match status" value="1"/>
</dbReference>
<dbReference type="InterPro" id="IPR036259">
    <property type="entry name" value="MFS_trans_sf"/>
</dbReference>
<evidence type="ECO:0000256" key="1">
    <source>
        <dbReference type="ARBA" id="ARBA00004651"/>
    </source>
</evidence>
<feature type="transmembrane region" description="Helical" evidence="7">
    <location>
        <begin position="147"/>
        <end position="168"/>
    </location>
</feature>
<evidence type="ECO:0000256" key="4">
    <source>
        <dbReference type="ARBA" id="ARBA00022692"/>
    </source>
</evidence>
<comment type="similarity">
    <text evidence="2">Belongs to the major facilitator superfamily.</text>
</comment>
<evidence type="ECO:0000256" key="7">
    <source>
        <dbReference type="SAM" id="Phobius"/>
    </source>
</evidence>
<evidence type="ECO:0000259" key="8">
    <source>
        <dbReference type="PROSITE" id="PS50850"/>
    </source>
</evidence>
<proteinExistence type="inferred from homology"/>
<keyword evidence="3" id="KW-0813">Transport</keyword>
<feature type="transmembrane region" description="Helical" evidence="7">
    <location>
        <begin position="20"/>
        <end position="44"/>
    </location>
</feature>
<keyword evidence="6 7" id="KW-0472">Membrane</keyword>
<feature type="transmembrane region" description="Helical" evidence="7">
    <location>
        <begin position="107"/>
        <end position="126"/>
    </location>
</feature>
<feature type="transmembrane region" description="Helical" evidence="7">
    <location>
        <begin position="56"/>
        <end position="76"/>
    </location>
</feature>
<feature type="transmembrane region" description="Helical" evidence="7">
    <location>
        <begin position="310"/>
        <end position="332"/>
    </location>
</feature>
<evidence type="ECO:0000256" key="5">
    <source>
        <dbReference type="ARBA" id="ARBA00022989"/>
    </source>
</evidence>
<keyword evidence="5 7" id="KW-1133">Transmembrane helix</keyword>
<accession>A0A5A5TBB8</accession>
<dbReference type="Proteomes" id="UP000322530">
    <property type="component" value="Unassembled WGS sequence"/>
</dbReference>
<dbReference type="GO" id="GO:0022857">
    <property type="term" value="F:transmembrane transporter activity"/>
    <property type="evidence" value="ECO:0007669"/>
    <property type="project" value="InterPro"/>
</dbReference>
<dbReference type="InterPro" id="IPR011701">
    <property type="entry name" value="MFS"/>
</dbReference>
<dbReference type="InterPro" id="IPR051788">
    <property type="entry name" value="MFS_Transporter"/>
</dbReference>
<evidence type="ECO:0000313" key="10">
    <source>
        <dbReference type="Proteomes" id="UP000322530"/>
    </source>
</evidence>
<feature type="transmembrane region" description="Helical" evidence="7">
    <location>
        <begin position="344"/>
        <end position="364"/>
    </location>
</feature>
<feature type="transmembrane region" description="Helical" evidence="7">
    <location>
        <begin position="221"/>
        <end position="243"/>
    </location>
</feature>
<evidence type="ECO:0000256" key="6">
    <source>
        <dbReference type="ARBA" id="ARBA00023136"/>
    </source>
</evidence>
<organism evidence="9 10">
    <name type="scientific">Dictyobacter arantiisoli</name>
    <dbReference type="NCBI Taxonomy" id="2014874"/>
    <lineage>
        <taxon>Bacteria</taxon>
        <taxon>Bacillati</taxon>
        <taxon>Chloroflexota</taxon>
        <taxon>Ktedonobacteria</taxon>
        <taxon>Ktedonobacterales</taxon>
        <taxon>Dictyobacteraceae</taxon>
        <taxon>Dictyobacter</taxon>
    </lineage>
</organism>
<evidence type="ECO:0000313" key="9">
    <source>
        <dbReference type="EMBL" id="GCF08732.1"/>
    </source>
</evidence>
<reference evidence="9 10" key="1">
    <citation type="submission" date="2019-01" db="EMBL/GenBank/DDBJ databases">
        <title>Draft genome sequence of Dictyobacter sp. Uno17.</title>
        <authorList>
            <person name="Wang C.M."/>
            <person name="Zheng Y."/>
            <person name="Sakai Y."/>
            <person name="Abe K."/>
            <person name="Yokota A."/>
            <person name="Yabe S."/>
        </authorList>
    </citation>
    <scope>NUCLEOTIDE SEQUENCE [LARGE SCALE GENOMIC DNA]</scope>
    <source>
        <strain evidence="9 10">Uno17</strain>
    </source>
</reference>
<dbReference type="PANTHER" id="PTHR23514">
    <property type="entry name" value="BYPASS OF STOP CODON PROTEIN 6"/>
    <property type="match status" value="1"/>
</dbReference>
<dbReference type="PROSITE" id="PS51257">
    <property type="entry name" value="PROKAR_LIPOPROTEIN"/>
    <property type="match status" value="1"/>
</dbReference>
<evidence type="ECO:0000256" key="3">
    <source>
        <dbReference type="ARBA" id="ARBA00022448"/>
    </source>
</evidence>
<dbReference type="GO" id="GO:0005886">
    <property type="term" value="C:plasma membrane"/>
    <property type="evidence" value="ECO:0007669"/>
    <property type="project" value="UniProtKB-SubCell"/>
</dbReference>
<dbReference type="RefSeq" id="WP_149401710.1">
    <property type="nucleotide sequence ID" value="NZ_BIXY01000029.1"/>
</dbReference>
<feature type="domain" description="Major facilitator superfamily (MFS) profile" evidence="8">
    <location>
        <begin position="1"/>
        <end position="398"/>
    </location>
</feature>
<sequence>MKDQIITSRQRSFMRDRFTWLAYALLACYAYLQNSPGLLVPFIHADMHLDYTVDSMHLSSLALGGIIAGLIGAPVTARWGRQAVLWGGALGMLFGAGIVFISHYPIVSITGMFVIGFLGALVGMTVQSTLSDHHGQFRAVAIVEANMLASLGAGIAPLLLGGLVVLGFGWRSMLFLPVLVVVLLVLFNVRIPVPEAPQSMDSRPGQRSTLPRERVKLPGAFWLYWIAMVAGIAGEWGVSFWGANYMISVVGMPKATAASLMTLFFLASVIGRLIASRLTRRIAAERLILPMLGIAIFGFLLFWLGSTVVLHISGLFVAGLGIANLFPLNYSAAANRIPQYADIASARATVGGGIAMFVCPLILGRLGDMLGLRIAFSVIFVFFVLTGIFVLFASRATRRLDAVPTTHTLDIISESVITNIDATPDLLLK</sequence>
<name>A0A5A5TBB8_9CHLR</name>
<dbReference type="OrthoDB" id="149298at2"/>
<feature type="transmembrane region" description="Helical" evidence="7">
    <location>
        <begin position="255"/>
        <end position="275"/>
    </location>
</feature>
<dbReference type="Gene3D" id="1.20.1250.20">
    <property type="entry name" value="MFS general substrate transporter like domains"/>
    <property type="match status" value="2"/>
</dbReference>
<gene>
    <name evidence="9" type="ORF">KDI_22960</name>
</gene>
<dbReference type="PROSITE" id="PS50850">
    <property type="entry name" value="MFS"/>
    <property type="match status" value="1"/>
</dbReference>
<feature type="transmembrane region" description="Helical" evidence="7">
    <location>
        <begin position="370"/>
        <end position="392"/>
    </location>
</feature>
<dbReference type="PANTHER" id="PTHR23514:SF3">
    <property type="entry name" value="BYPASS OF STOP CODON PROTEIN 6"/>
    <property type="match status" value="1"/>
</dbReference>
<dbReference type="InterPro" id="IPR020846">
    <property type="entry name" value="MFS_dom"/>
</dbReference>
<dbReference type="EMBL" id="BIXY01000029">
    <property type="protein sequence ID" value="GCF08732.1"/>
    <property type="molecule type" value="Genomic_DNA"/>
</dbReference>
<protein>
    <recommendedName>
        <fullName evidence="8">Major facilitator superfamily (MFS) profile domain-containing protein</fullName>
    </recommendedName>
</protein>
<feature type="transmembrane region" description="Helical" evidence="7">
    <location>
        <begin position="287"/>
        <end position="304"/>
    </location>
</feature>
<evidence type="ECO:0000256" key="2">
    <source>
        <dbReference type="ARBA" id="ARBA00008335"/>
    </source>
</evidence>
<dbReference type="Pfam" id="PF07690">
    <property type="entry name" value="MFS_1"/>
    <property type="match status" value="1"/>
</dbReference>
<keyword evidence="4 7" id="KW-0812">Transmembrane</keyword>
<feature type="transmembrane region" description="Helical" evidence="7">
    <location>
        <begin position="83"/>
        <end position="101"/>
    </location>
</feature>
<comment type="subcellular location">
    <subcellularLocation>
        <location evidence="1">Cell membrane</location>
        <topology evidence="1">Multi-pass membrane protein</topology>
    </subcellularLocation>
</comment>
<dbReference type="AlphaFoldDB" id="A0A5A5TBB8"/>
<keyword evidence="10" id="KW-1185">Reference proteome</keyword>
<feature type="transmembrane region" description="Helical" evidence="7">
    <location>
        <begin position="174"/>
        <end position="193"/>
    </location>
</feature>
<comment type="caution">
    <text evidence="9">The sequence shown here is derived from an EMBL/GenBank/DDBJ whole genome shotgun (WGS) entry which is preliminary data.</text>
</comment>